<evidence type="ECO:0000313" key="5">
    <source>
        <dbReference type="EMBL" id="MBW7461103.1"/>
    </source>
</evidence>
<feature type="domain" description="HTH arsR-type" evidence="4">
    <location>
        <begin position="2"/>
        <end position="85"/>
    </location>
</feature>
<proteinExistence type="predicted"/>
<sequence>MIRANTDRKWLPLYEALASGVRLHILELLAGQPMNVKELASALGLSSAIVTMHTKKLEKGGLIHTQLVRRGGGTHKICSLAVSRV</sequence>
<feature type="non-terminal residue" evidence="5">
    <location>
        <position position="85"/>
    </location>
</feature>
<keyword evidence="2" id="KW-0238">DNA-binding</keyword>
<dbReference type="InterPro" id="IPR036388">
    <property type="entry name" value="WH-like_DNA-bd_sf"/>
</dbReference>
<dbReference type="InterPro" id="IPR036390">
    <property type="entry name" value="WH_DNA-bd_sf"/>
</dbReference>
<dbReference type="PROSITE" id="PS50987">
    <property type="entry name" value="HTH_ARSR_2"/>
    <property type="match status" value="1"/>
</dbReference>
<dbReference type="Proteomes" id="UP001519887">
    <property type="component" value="Unassembled WGS sequence"/>
</dbReference>
<reference evidence="5 6" key="1">
    <citation type="submission" date="2021-07" db="EMBL/GenBank/DDBJ databases">
        <title>Paenibacillus radiodurans sp. nov., isolated from the southeastern edge of Tengger Desert.</title>
        <authorList>
            <person name="Zhang G."/>
        </authorList>
    </citation>
    <scope>NUCLEOTIDE SEQUENCE [LARGE SCALE GENOMIC DNA]</scope>
    <source>
        <strain evidence="5 6">CCM 7311</strain>
    </source>
</reference>
<evidence type="ECO:0000256" key="1">
    <source>
        <dbReference type="ARBA" id="ARBA00023015"/>
    </source>
</evidence>
<dbReference type="PANTHER" id="PTHR33154:SF33">
    <property type="entry name" value="TRANSCRIPTIONAL REPRESSOR SDPR"/>
    <property type="match status" value="1"/>
</dbReference>
<evidence type="ECO:0000259" key="4">
    <source>
        <dbReference type="PROSITE" id="PS50987"/>
    </source>
</evidence>
<evidence type="ECO:0000256" key="2">
    <source>
        <dbReference type="ARBA" id="ARBA00023125"/>
    </source>
</evidence>
<dbReference type="EMBL" id="JAHZIK010002690">
    <property type="protein sequence ID" value="MBW7461103.1"/>
    <property type="molecule type" value="Genomic_DNA"/>
</dbReference>
<dbReference type="InterPro" id="IPR011991">
    <property type="entry name" value="ArsR-like_HTH"/>
</dbReference>
<keyword evidence="1" id="KW-0805">Transcription regulation</keyword>
<keyword evidence="3" id="KW-0804">Transcription</keyword>
<protein>
    <submittedName>
        <fullName evidence="5">ArsR family transcriptional regulator</fullName>
    </submittedName>
</protein>
<gene>
    <name evidence="5" type="ORF">K0U00_44325</name>
</gene>
<name>A0ABS7CJM7_9BACL</name>
<dbReference type="PANTHER" id="PTHR33154">
    <property type="entry name" value="TRANSCRIPTIONAL REGULATOR, ARSR FAMILY"/>
    <property type="match status" value="1"/>
</dbReference>
<comment type="caution">
    <text evidence="5">The sequence shown here is derived from an EMBL/GenBank/DDBJ whole genome shotgun (WGS) entry which is preliminary data.</text>
</comment>
<evidence type="ECO:0000256" key="3">
    <source>
        <dbReference type="ARBA" id="ARBA00023163"/>
    </source>
</evidence>
<dbReference type="Gene3D" id="1.10.10.10">
    <property type="entry name" value="Winged helix-like DNA-binding domain superfamily/Winged helix DNA-binding domain"/>
    <property type="match status" value="1"/>
</dbReference>
<dbReference type="Pfam" id="PF01022">
    <property type="entry name" value="HTH_5"/>
    <property type="match status" value="1"/>
</dbReference>
<dbReference type="InterPro" id="IPR001845">
    <property type="entry name" value="HTH_ArsR_DNA-bd_dom"/>
</dbReference>
<accession>A0ABS7CJM7</accession>
<dbReference type="CDD" id="cd00090">
    <property type="entry name" value="HTH_ARSR"/>
    <property type="match status" value="1"/>
</dbReference>
<keyword evidence="6" id="KW-1185">Reference proteome</keyword>
<dbReference type="InterPro" id="IPR051081">
    <property type="entry name" value="HTH_MetalResp_TranReg"/>
</dbReference>
<dbReference type="SMART" id="SM00418">
    <property type="entry name" value="HTH_ARSR"/>
    <property type="match status" value="1"/>
</dbReference>
<dbReference type="SUPFAM" id="SSF46785">
    <property type="entry name" value="Winged helix' DNA-binding domain"/>
    <property type="match status" value="1"/>
</dbReference>
<organism evidence="5 6">
    <name type="scientific">Paenibacillus sepulcri</name>
    <dbReference type="NCBI Taxonomy" id="359917"/>
    <lineage>
        <taxon>Bacteria</taxon>
        <taxon>Bacillati</taxon>
        <taxon>Bacillota</taxon>
        <taxon>Bacilli</taxon>
        <taxon>Bacillales</taxon>
        <taxon>Paenibacillaceae</taxon>
        <taxon>Paenibacillus</taxon>
    </lineage>
</organism>
<evidence type="ECO:0000313" key="6">
    <source>
        <dbReference type="Proteomes" id="UP001519887"/>
    </source>
</evidence>